<dbReference type="OrthoDB" id="9789360at2"/>
<name>A0A285UL93_9BACL</name>
<dbReference type="RefSeq" id="WP_097150499.1">
    <property type="nucleotide sequence ID" value="NZ_OBQC01000013.1"/>
</dbReference>
<proteinExistence type="predicted"/>
<dbReference type="PIRSF" id="PIRSF012608">
    <property type="entry name" value="UCP012608"/>
    <property type="match status" value="1"/>
</dbReference>
<reference evidence="2" key="1">
    <citation type="submission" date="2017-08" db="EMBL/GenBank/DDBJ databases">
        <authorList>
            <person name="Varghese N."/>
            <person name="Submissions S."/>
        </authorList>
    </citation>
    <scope>NUCLEOTIDE SEQUENCE [LARGE SCALE GENOMIC DNA]</scope>
    <source>
        <strain evidence="2">JC23</strain>
    </source>
</reference>
<dbReference type="EMBL" id="OBQC01000013">
    <property type="protein sequence ID" value="SOC42533.1"/>
    <property type="molecule type" value="Genomic_DNA"/>
</dbReference>
<evidence type="ECO:0008006" key="3">
    <source>
        <dbReference type="Google" id="ProtNLM"/>
    </source>
</evidence>
<dbReference type="InterPro" id="IPR011200">
    <property type="entry name" value="UCP012608"/>
</dbReference>
<dbReference type="Proteomes" id="UP000219252">
    <property type="component" value="Unassembled WGS sequence"/>
</dbReference>
<keyword evidence="2" id="KW-1185">Reference proteome</keyword>
<dbReference type="AlphaFoldDB" id="A0A285UL93"/>
<organism evidence="1 2">
    <name type="scientific">Ureibacillus acetophenoni</name>
    <dbReference type="NCBI Taxonomy" id="614649"/>
    <lineage>
        <taxon>Bacteria</taxon>
        <taxon>Bacillati</taxon>
        <taxon>Bacillota</taxon>
        <taxon>Bacilli</taxon>
        <taxon>Bacillales</taxon>
        <taxon>Caryophanaceae</taxon>
        <taxon>Ureibacillus</taxon>
    </lineage>
</organism>
<accession>A0A285UL93</accession>
<evidence type="ECO:0000313" key="1">
    <source>
        <dbReference type="EMBL" id="SOC42533.1"/>
    </source>
</evidence>
<evidence type="ECO:0000313" key="2">
    <source>
        <dbReference type="Proteomes" id="UP000219252"/>
    </source>
</evidence>
<dbReference type="Pfam" id="PF10094">
    <property type="entry name" value="DUF2332"/>
    <property type="match status" value="1"/>
</dbReference>
<protein>
    <recommendedName>
        <fullName evidence="3">DUF2332 domain-containing protein</fullName>
    </recommendedName>
</protein>
<gene>
    <name evidence="1" type="ORF">SAMN05877842_11325</name>
</gene>
<sequence length="339" mass="40037">MDRLVKIFSRFGELEAQKSSPLYAYWSKKVAEDYEILKLVSYIPASQPKPNMLFASVQYLASKKNHPLNYYYTNFDRSESFLEESYQHLKDFVRHHEEEILDCFQTRLIQTNELNRSSYLYPIFSEIAHESDKPLTLIEIGTSAGLLLNLDHYGYEISENGLVHRYGETESTVVVRAENFGEPLSEIKPFEVKERIGIDLNIVDLNKEEDFDWMQALIWPEQTERKELLKTVRELNKNVPKKLYKGDFLKLIPSFIEKHDTNTQLVLFHTHVANQLNEQLKQELLKMIESISEQYPIYHVYNNMYDSYLHVDYVTHSKTYEKKVLQGVDGHGKHYHWLN</sequence>